<feature type="compositionally biased region" description="Basic and acidic residues" evidence="1">
    <location>
        <begin position="74"/>
        <end position="83"/>
    </location>
</feature>
<organism evidence="2">
    <name type="scientific">uncultured Microvirga sp</name>
    <dbReference type="NCBI Taxonomy" id="412392"/>
    <lineage>
        <taxon>Bacteria</taxon>
        <taxon>Pseudomonadati</taxon>
        <taxon>Pseudomonadota</taxon>
        <taxon>Alphaproteobacteria</taxon>
        <taxon>Hyphomicrobiales</taxon>
        <taxon>Methylobacteriaceae</taxon>
        <taxon>Microvirga</taxon>
        <taxon>environmental samples</taxon>
    </lineage>
</organism>
<sequence length="104" mass="11246">AAEGPAGRILDRHRPDHAARRDRSCGPRRRGAELGVAARIRPRAAAARICRASARLPEPDRSPRGGCHRPGPRLHGDARSGDRRWRRAMAVPEAGPISAGANRL</sequence>
<feature type="non-terminal residue" evidence="2">
    <location>
        <position position="104"/>
    </location>
</feature>
<name>A0A6J4MAQ3_9HYPH</name>
<feature type="non-terminal residue" evidence="2">
    <location>
        <position position="1"/>
    </location>
</feature>
<reference evidence="2" key="1">
    <citation type="submission" date="2020-02" db="EMBL/GenBank/DDBJ databases">
        <authorList>
            <person name="Meier V. D."/>
        </authorList>
    </citation>
    <scope>NUCLEOTIDE SEQUENCE</scope>
    <source>
        <strain evidence="2">AVDCRST_MAG90</strain>
    </source>
</reference>
<accession>A0A6J4MAQ3</accession>
<proteinExistence type="predicted"/>
<feature type="region of interest" description="Disordered" evidence="1">
    <location>
        <begin position="1"/>
        <end position="30"/>
    </location>
</feature>
<feature type="compositionally biased region" description="Basic and acidic residues" evidence="1">
    <location>
        <begin position="9"/>
        <end position="25"/>
    </location>
</feature>
<dbReference type="AlphaFoldDB" id="A0A6J4MAQ3"/>
<evidence type="ECO:0000256" key="1">
    <source>
        <dbReference type="SAM" id="MobiDB-lite"/>
    </source>
</evidence>
<evidence type="ECO:0000313" key="2">
    <source>
        <dbReference type="EMBL" id="CAA9354678.1"/>
    </source>
</evidence>
<protein>
    <submittedName>
        <fullName evidence="2">Uncharacterized protein</fullName>
    </submittedName>
</protein>
<dbReference type="EMBL" id="CADCUC010000529">
    <property type="protein sequence ID" value="CAA9354678.1"/>
    <property type="molecule type" value="Genomic_DNA"/>
</dbReference>
<feature type="region of interest" description="Disordered" evidence="1">
    <location>
        <begin position="52"/>
        <end position="84"/>
    </location>
</feature>
<gene>
    <name evidence="2" type="ORF">AVDCRST_MAG90-2593</name>
</gene>